<accession>A0A1L7VW14</accession>
<comment type="caution">
    <text evidence="1">The sequence shown here is derived from an EMBL/GenBank/DDBJ whole genome shotgun (WGS) entry which is preliminary data.</text>
</comment>
<evidence type="ECO:0000313" key="2">
    <source>
        <dbReference type="Proteomes" id="UP000183971"/>
    </source>
</evidence>
<keyword evidence="2" id="KW-1185">Reference proteome</keyword>
<reference evidence="2" key="1">
    <citation type="journal article" date="2016" name="Genome Biol. Evol.">
        <title>Comparative 'omics' of the Fusarium fujikuroi species complex highlights differences in genetic potential and metabolite synthesis.</title>
        <authorList>
            <person name="Niehaus E.-M."/>
            <person name="Muensterkoetter M."/>
            <person name="Proctor R.H."/>
            <person name="Brown D.W."/>
            <person name="Sharon A."/>
            <person name="Idan Y."/>
            <person name="Oren-Young L."/>
            <person name="Sieber C.M."/>
            <person name="Novak O."/>
            <person name="Pencik A."/>
            <person name="Tarkowska D."/>
            <person name="Hromadova K."/>
            <person name="Freeman S."/>
            <person name="Maymon M."/>
            <person name="Elazar M."/>
            <person name="Youssef S.A."/>
            <person name="El-Shabrawy E.S.M."/>
            <person name="Shalaby A.B.A."/>
            <person name="Houterman P."/>
            <person name="Brock N.L."/>
            <person name="Burkhardt I."/>
            <person name="Tsavkelova E.A."/>
            <person name="Dickschat J.S."/>
            <person name="Galuszka P."/>
            <person name="Gueldener U."/>
            <person name="Tudzynski B."/>
        </authorList>
    </citation>
    <scope>NUCLEOTIDE SEQUENCE [LARGE SCALE GENOMIC DNA]</scope>
    <source>
        <strain evidence="2">ET1</strain>
    </source>
</reference>
<dbReference type="VEuPathDB" id="FungiDB:FPRO_14392"/>
<dbReference type="GeneID" id="42059250"/>
<protein>
    <submittedName>
        <fullName evidence="1">Related to heterokaryon incompatibility protein</fullName>
    </submittedName>
</protein>
<evidence type="ECO:0000313" key="1">
    <source>
        <dbReference type="EMBL" id="CZR44639.1"/>
    </source>
</evidence>
<dbReference type="EMBL" id="FJOF01000008">
    <property type="protein sequence ID" value="CZR44639.1"/>
    <property type="molecule type" value="Genomic_DNA"/>
</dbReference>
<name>A0A1L7VW14_FUSPR</name>
<dbReference type="RefSeq" id="XP_031085173.1">
    <property type="nucleotide sequence ID" value="XM_031219411.1"/>
</dbReference>
<dbReference type="Proteomes" id="UP000183971">
    <property type="component" value="Unassembled WGS sequence"/>
</dbReference>
<gene>
    <name evidence="1" type="ORF">FPRO_14392</name>
</gene>
<dbReference type="AlphaFoldDB" id="A0A1L7VW14"/>
<proteinExistence type="predicted"/>
<organism evidence="1 2">
    <name type="scientific">Fusarium proliferatum (strain ET1)</name>
    <name type="common">Orchid endophyte fungus</name>
    <dbReference type="NCBI Taxonomy" id="1227346"/>
    <lineage>
        <taxon>Eukaryota</taxon>
        <taxon>Fungi</taxon>
        <taxon>Dikarya</taxon>
        <taxon>Ascomycota</taxon>
        <taxon>Pezizomycotina</taxon>
        <taxon>Sordariomycetes</taxon>
        <taxon>Hypocreomycetidae</taxon>
        <taxon>Hypocreales</taxon>
        <taxon>Nectriaceae</taxon>
        <taxon>Fusarium</taxon>
        <taxon>Fusarium fujikuroi species complex</taxon>
    </lineage>
</organism>
<sequence>MGSELGDVQTPIIADRPISYDQQRAMGTSVARASFQQSCGKEILLASGICFGTVVALRDPLINIDAERMGDEAQTANLEYLSLYHQLPPVFKELSVLALPNRLSCEPFRRTCSLGLLSHKVDDSFPELFNGLPLESSDNEQAPSQTDEISMKGFGYRYRTMASALVDRSMFVVKPANLGKVQLNYEIGIGEAKVIQESDLVCLLGGCGTPLILLPIGSQRVVVCAAYVDSLMTGLGLSCMREGLFEAQEFQLV</sequence>